<evidence type="ECO:0000313" key="3">
    <source>
        <dbReference type="Proteomes" id="UP000637628"/>
    </source>
</evidence>
<reference evidence="2 3" key="1">
    <citation type="submission" date="2021-01" db="EMBL/GenBank/DDBJ databases">
        <title>Whole genome shotgun sequence of Actinoplanes durhamensis NBRC 14914.</title>
        <authorList>
            <person name="Komaki H."/>
            <person name="Tamura T."/>
        </authorList>
    </citation>
    <scope>NUCLEOTIDE SEQUENCE [LARGE SCALE GENOMIC DNA]</scope>
    <source>
        <strain evidence="2 3">NBRC 14914</strain>
    </source>
</reference>
<comment type="caution">
    <text evidence="2">The sequence shown here is derived from an EMBL/GenBank/DDBJ whole genome shotgun (WGS) entry which is preliminary data.</text>
</comment>
<evidence type="ECO:0000259" key="1">
    <source>
        <dbReference type="PROSITE" id="PS51746"/>
    </source>
</evidence>
<dbReference type="PROSITE" id="PS51746">
    <property type="entry name" value="PPM_2"/>
    <property type="match status" value="1"/>
</dbReference>
<proteinExistence type="predicted"/>
<dbReference type="RefSeq" id="WP_239133207.1">
    <property type="nucleotide sequence ID" value="NZ_BAAATX010000049.1"/>
</dbReference>
<evidence type="ECO:0000313" key="2">
    <source>
        <dbReference type="EMBL" id="GIE07859.1"/>
    </source>
</evidence>
<dbReference type="Pfam" id="PF13672">
    <property type="entry name" value="PP2C_2"/>
    <property type="match status" value="1"/>
</dbReference>
<dbReference type="InterPro" id="IPR015655">
    <property type="entry name" value="PP2C"/>
</dbReference>
<dbReference type="PANTHER" id="PTHR47992">
    <property type="entry name" value="PROTEIN PHOSPHATASE"/>
    <property type="match status" value="1"/>
</dbReference>
<keyword evidence="3" id="KW-1185">Reference proteome</keyword>
<dbReference type="InterPro" id="IPR001932">
    <property type="entry name" value="PPM-type_phosphatase-like_dom"/>
</dbReference>
<feature type="domain" description="PPM-type phosphatase" evidence="1">
    <location>
        <begin position="18"/>
        <end position="247"/>
    </location>
</feature>
<accession>A0ABQ3ZE94</accession>
<gene>
    <name evidence="2" type="ORF">Adu01nite_92090</name>
</gene>
<organism evidence="2 3">
    <name type="scientific">Paractinoplanes durhamensis</name>
    <dbReference type="NCBI Taxonomy" id="113563"/>
    <lineage>
        <taxon>Bacteria</taxon>
        <taxon>Bacillati</taxon>
        <taxon>Actinomycetota</taxon>
        <taxon>Actinomycetes</taxon>
        <taxon>Micromonosporales</taxon>
        <taxon>Micromonosporaceae</taxon>
        <taxon>Paractinoplanes</taxon>
    </lineage>
</organism>
<dbReference type="SMART" id="SM00332">
    <property type="entry name" value="PP2Cc"/>
    <property type="match status" value="1"/>
</dbReference>
<dbReference type="Gene3D" id="3.60.40.10">
    <property type="entry name" value="PPM-type phosphatase domain"/>
    <property type="match status" value="1"/>
</dbReference>
<dbReference type="SUPFAM" id="SSF81606">
    <property type="entry name" value="PP2C-like"/>
    <property type="match status" value="1"/>
</dbReference>
<dbReference type="InterPro" id="IPR036457">
    <property type="entry name" value="PPM-type-like_dom_sf"/>
</dbReference>
<dbReference type="EMBL" id="BOML01000091">
    <property type="protein sequence ID" value="GIE07859.1"/>
    <property type="molecule type" value="Genomic_DNA"/>
</dbReference>
<dbReference type="CDD" id="cd00143">
    <property type="entry name" value="PP2Cc"/>
    <property type="match status" value="1"/>
</dbReference>
<dbReference type="SMART" id="SM00331">
    <property type="entry name" value="PP2C_SIG"/>
    <property type="match status" value="1"/>
</dbReference>
<dbReference type="Proteomes" id="UP000637628">
    <property type="component" value="Unassembled WGS sequence"/>
</dbReference>
<protein>
    <submittedName>
        <fullName evidence="2">Protein phosphatase</fullName>
    </submittedName>
</protein>
<name>A0ABQ3ZE94_9ACTN</name>
<sequence length="251" mass="26490">MDIEIQKVGWTAAGQRLTAAAGSVVGNHYRENYDVLHLDPGRAFAVVADGMGSGPGSAAAGRTAVDVFTRSAPAAADPDGLRQAVNLAQKDVRNAGQTLDELTGCTLVAFVADAGSSAWIVQIGDSRAYRLRDGLVELLTVDHTIAWLGLLHGWFAADSEEAKAARYRLTRYVGHPADPEPDILNVTLQPGDVYLLCSDGVADQLSYERIIQLLGTNPDPAAAAHFILEDTLEAGGADNATAVVIKVEQTI</sequence>